<protein>
    <recommendedName>
        <fullName evidence="5">Glucanase</fullName>
    </recommendedName>
</protein>
<sequence length="375" mass="40473">MKFAIPAVVILASSVVALPVADDKRLVKPASTTTTGIKVYPWNPPGGGYWGKREPSPTGISQPPALNCPGGQCWKRAEPTPLNMDVRTISAENCTGGQCWGRPRSAPTQVPRSPESHEDNNQNNVAKRFGLTKTLSHGQNTFQNCPGGQCWDGYKRAAPTQVARSPEDNAVQQRSISLSGLLPLTSGGSPDSPKNCPGGQCWYHKRSTTDKDDGVSQIAARNTQNCPGGQCFGHKRSAPTQAARSVAAEEPVAARNTLNCPGGQCWDYKRAVPTQAQRSIVEQEPIAARNASNCISGQCWRLKEQRDLHHQILSVQNPKGGQSWRRFLETLGGKLKSMNCKSGNCWHALATRAEPVELSANPNPSSGNYFGRAEP</sequence>
<keyword evidence="4" id="KW-1185">Reference proteome</keyword>
<dbReference type="EMBL" id="JAPDMZ010000022">
    <property type="protein sequence ID" value="KAK0555975.1"/>
    <property type="molecule type" value="Genomic_DNA"/>
</dbReference>
<evidence type="ECO:0000313" key="4">
    <source>
        <dbReference type="Proteomes" id="UP001176517"/>
    </source>
</evidence>
<gene>
    <name evidence="3" type="ORF">OC846_001527</name>
</gene>
<feature type="region of interest" description="Disordered" evidence="1">
    <location>
        <begin position="97"/>
        <end position="124"/>
    </location>
</feature>
<dbReference type="AlphaFoldDB" id="A0AAN6GWB0"/>
<keyword evidence="2" id="KW-0732">Signal</keyword>
<name>A0AAN6GWB0_9BASI</name>
<evidence type="ECO:0000313" key="3">
    <source>
        <dbReference type="EMBL" id="KAK0555975.1"/>
    </source>
</evidence>
<feature type="signal peptide" evidence="2">
    <location>
        <begin position="1"/>
        <end position="17"/>
    </location>
</feature>
<accession>A0AAN6GWB0</accession>
<dbReference type="Proteomes" id="UP001176517">
    <property type="component" value="Unassembled WGS sequence"/>
</dbReference>
<evidence type="ECO:0008006" key="5">
    <source>
        <dbReference type="Google" id="ProtNLM"/>
    </source>
</evidence>
<feature type="chain" id="PRO_5042900842" description="Glucanase" evidence="2">
    <location>
        <begin position="18"/>
        <end position="375"/>
    </location>
</feature>
<proteinExistence type="predicted"/>
<reference evidence="3" key="1">
    <citation type="journal article" date="2023" name="PhytoFront">
        <title>Draft Genome Resources of Seven Strains of Tilletia horrida, Causal Agent of Kernel Smut of Rice.</title>
        <authorList>
            <person name="Khanal S."/>
            <person name="Antony Babu S."/>
            <person name="Zhou X.G."/>
        </authorList>
    </citation>
    <scope>NUCLEOTIDE SEQUENCE</scope>
    <source>
        <strain evidence="3">TX6</strain>
    </source>
</reference>
<evidence type="ECO:0000256" key="2">
    <source>
        <dbReference type="SAM" id="SignalP"/>
    </source>
</evidence>
<evidence type="ECO:0000256" key="1">
    <source>
        <dbReference type="SAM" id="MobiDB-lite"/>
    </source>
</evidence>
<organism evidence="3 4">
    <name type="scientific">Tilletia horrida</name>
    <dbReference type="NCBI Taxonomy" id="155126"/>
    <lineage>
        <taxon>Eukaryota</taxon>
        <taxon>Fungi</taxon>
        <taxon>Dikarya</taxon>
        <taxon>Basidiomycota</taxon>
        <taxon>Ustilaginomycotina</taxon>
        <taxon>Exobasidiomycetes</taxon>
        <taxon>Tilletiales</taxon>
        <taxon>Tilletiaceae</taxon>
        <taxon>Tilletia</taxon>
    </lineage>
</organism>
<comment type="caution">
    <text evidence="3">The sequence shown here is derived from an EMBL/GenBank/DDBJ whole genome shotgun (WGS) entry which is preliminary data.</text>
</comment>